<comment type="caution">
    <text evidence="2">The sequence shown here is derived from an EMBL/GenBank/DDBJ whole genome shotgun (WGS) entry which is preliminary data.</text>
</comment>
<keyword evidence="3" id="KW-1185">Reference proteome</keyword>
<dbReference type="EMBL" id="JANUHB010000004">
    <property type="protein sequence ID" value="MCS0809902.1"/>
    <property type="molecule type" value="Genomic_DNA"/>
</dbReference>
<dbReference type="RefSeq" id="WP_258823718.1">
    <property type="nucleotide sequence ID" value="NZ_JANUHB010000004.1"/>
</dbReference>
<feature type="transmembrane region" description="Helical" evidence="1">
    <location>
        <begin position="27"/>
        <end position="49"/>
    </location>
</feature>
<proteinExistence type="predicted"/>
<keyword evidence="1" id="KW-0812">Transmembrane</keyword>
<evidence type="ECO:0000313" key="3">
    <source>
        <dbReference type="Proteomes" id="UP001206126"/>
    </source>
</evidence>
<gene>
    <name evidence="2" type="ORF">NX774_18420</name>
</gene>
<keyword evidence="1" id="KW-0472">Membrane</keyword>
<reference evidence="2 3" key="1">
    <citation type="submission" date="2022-08" db="EMBL/GenBank/DDBJ databases">
        <title>Reclassification of Massilia species as members of the genera Telluria, Duganella, Pseudoduganella, Mokoshia gen. nov. and Zemynaea gen. nov. using orthogonal and non-orthogonal genome-based approaches.</title>
        <authorList>
            <person name="Bowman J.P."/>
        </authorList>
    </citation>
    <scope>NUCLEOTIDE SEQUENCE [LARGE SCALE GENOMIC DNA]</scope>
    <source>
        <strain evidence="2 3">JCM 31605</strain>
    </source>
</reference>
<accession>A0ABT2DF66</accession>
<name>A0ABT2DF66_9BURK</name>
<keyword evidence="1" id="KW-1133">Transmembrane helix</keyword>
<organism evidence="2 3">
    <name type="scientific">Massilia agilis</name>
    <dbReference type="NCBI Taxonomy" id="1811226"/>
    <lineage>
        <taxon>Bacteria</taxon>
        <taxon>Pseudomonadati</taxon>
        <taxon>Pseudomonadota</taxon>
        <taxon>Betaproteobacteria</taxon>
        <taxon>Burkholderiales</taxon>
        <taxon>Oxalobacteraceae</taxon>
        <taxon>Telluria group</taxon>
        <taxon>Massilia</taxon>
    </lineage>
</organism>
<dbReference type="Proteomes" id="UP001206126">
    <property type="component" value="Unassembled WGS sequence"/>
</dbReference>
<evidence type="ECO:0000256" key="1">
    <source>
        <dbReference type="SAM" id="Phobius"/>
    </source>
</evidence>
<sequence length="98" mass="10543">MNFKLPTMKDLAKLVETCDKYRDGAKLVVAIIIAIGIAAALARGVSIHLRLSGSDSSSRPDGRPINCIHKQAQQLTVVSLPLRLSQKIAARPDALNIV</sequence>
<protein>
    <submittedName>
        <fullName evidence="2">Uncharacterized protein</fullName>
    </submittedName>
</protein>
<evidence type="ECO:0000313" key="2">
    <source>
        <dbReference type="EMBL" id="MCS0809902.1"/>
    </source>
</evidence>